<dbReference type="SUPFAM" id="SSF158832">
    <property type="entry name" value="Tex N-terminal region-like"/>
    <property type="match status" value="1"/>
</dbReference>
<dbReference type="FunFam" id="2.40.50.140:FF:000256">
    <property type="entry name" value="Transcription elongation factor spt6"/>
    <property type="match status" value="1"/>
</dbReference>
<feature type="compositionally biased region" description="Acidic residues" evidence="6">
    <location>
        <begin position="32"/>
        <end position="70"/>
    </location>
</feature>
<dbReference type="Pfam" id="PF14633">
    <property type="entry name" value="SH2_2"/>
    <property type="match status" value="1"/>
</dbReference>
<dbReference type="SMART" id="SM00732">
    <property type="entry name" value="YqgFc"/>
    <property type="match status" value="1"/>
</dbReference>
<feature type="compositionally biased region" description="Acidic residues" evidence="6">
    <location>
        <begin position="1675"/>
        <end position="1696"/>
    </location>
</feature>
<dbReference type="Gene3D" id="3.30.505.10">
    <property type="entry name" value="SH2 domain"/>
    <property type="match status" value="2"/>
</dbReference>
<dbReference type="GO" id="GO:0034728">
    <property type="term" value="P:nucleosome organization"/>
    <property type="evidence" value="ECO:0007669"/>
    <property type="project" value="TreeGrafter"/>
</dbReference>
<dbReference type="InterPro" id="IPR035018">
    <property type="entry name" value="Spt6_SH2_C"/>
</dbReference>
<dbReference type="Pfam" id="PF21710">
    <property type="entry name" value="Spt6_S1"/>
    <property type="match status" value="1"/>
</dbReference>
<dbReference type="Pfam" id="PF19026">
    <property type="entry name" value="UBA_HYPK"/>
    <property type="match status" value="1"/>
</dbReference>
<organism evidence="9">
    <name type="scientific">Salix viminalis</name>
    <name type="common">Common osier</name>
    <name type="synonym">Basket willow</name>
    <dbReference type="NCBI Taxonomy" id="40686"/>
    <lineage>
        <taxon>Eukaryota</taxon>
        <taxon>Viridiplantae</taxon>
        <taxon>Streptophyta</taxon>
        <taxon>Embryophyta</taxon>
        <taxon>Tracheophyta</taxon>
        <taxon>Spermatophyta</taxon>
        <taxon>Magnoliopsida</taxon>
        <taxon>eudicotyledons</taxon>
        <taxon>Gunneridae</taxon>
        <taxon>Pentapetalae</taxon>
        <taxon>rosids</taxon>
        <taxon>fabids</taxon>
        <taxon>Malpighiales</taxon>
        <taxon>Salicaceae</taxon>
        <taxon>Saliceae</taxon>
        <taxon>Salix</taxon>
    </lineage>
</organism>
<dbReference type="FunFam" id="1.10.150.850:FF:000001">
    <property type="entry name" value="Transcription elongation factor spt6"/>
    <property type="match status" value="1"/>
</dbReference>
<keyword evidence="3 5" id="KW-0804">Transcription</keyword>
<dbReference type="SUPFAM" id="SSF47781">
    <property type="entry name" value="RuvA domain 2-like"/>
    <property type="match status" value="2"/>
</dbReference>
<dbReference type="PANTHER" id="PTHR10145">
    <property type="entry name" value="TRANSCRIPTION ELONGATION FACTOR SPT6"/>
    <property type="match status" value="1"/>
</dbReference>
<dbReference type="EMBL" id="CAADRP010000002">
    <property type="protein sequence ID" value="VFU21207.1"/>
    <property type="molecule type" value="Genomic_DNA"/>
</dbReference>
<comment type="similarity">
    <text evidence="2">Belongs to the SPT6 family.</text>
</comment>
<dbReference type="PROSITE" id="PS50126">
    <property type="entry name" value="S1"/>
    <property type="match status" value="1"/>
</dbReference>
<dbReference type="Pfam" id="PF17674">
    <property type="entry name" value="HHH_9"/>
    <property type="match status" value="1"/>
</dbReference>
<feature type="compositionally biased region" description="Gly residues" evidence="6">
    <location>
        <begin position="1523"/>
        <end position="1554"/>
    </location>
</feature>
<dbReference type="Pfam" id="PF01849">
    <property type="entry name" value="NAC"/>
    <property type="match status" value="1"/>
</dbReference>
<dbReference type="Gene3D" id="1.10.150.850">
    <property type="entry name" value="Spt6, helix-hairpin-helix domain"/>
    <property type="match status" value="1"/>
</dbReference>
<feature type="compositionally biased region" description="Polar residues" evidence="6">
    <location>
        <begin position="1796"/>
        <end position="1807"/>
    </location>
</feature>
<feature type="compositionally biased region" description="Basic residues" evidence="6">
    <location>
        <begin position="183"/>
        <end position="194"/>
    </location>
</feature>
<dbReference type="InterPro" id="IPR037027">
    <property type="entry name" value="YqgF/RNaseH-like_dom_sf"/>
</dbReference>
<sequence>MGKNVVSDEEDEMELEEEEEREPVDGDRTGRDDDDDEDEEGQDEYEKDDFIVDDVEEEEVEEEEDRADSDEEKHKKKKKKKKREAEDVLDEDDYELLRDNNVYHHRPKDSKKFKRLKKAQRDSDEDRYGLSDDEFDGSGKGVPLEDMPEEEEQEEVEEDADIGDEDEMADFIVDEDDDDGTQVRRKKLKKKKSRQASGVSSSALQEAQEIFGDVDELIQIRKQGLESSEWRERRLEDEFEPTVLCEKYMTEKDDQIRMNDIPERMQVSEESTGPPPLDDFSIMEESNWIYSQIAGGTQPFFAESGLLINKDDVTRFLELHHIQKLDIPFIAMYRKEECLSLLKDPEQHEDDENPYDTDRIPTFKWHKVLWAIQDLDRKWLHLQKRKSVLNSYYNKRMEEESRRIYDETRLNLNQQLFESILKSLKTAESEREVDDVDTKFNLHFPPGELVVDEGQYKRPMRRSQYSVCSKAGLWEVASKFGYSAEQLGMQLSLLKMEDELQDAKETPEEMASNFTCAMFESPQTVLKGARHMAAVEISCEPCVRRYVRLIFMDKAVVSTSIKWLREKPLKKFEDAQWLLIQKAEEEKLLQVTINLPQKVMDQLIDDCNGRYLSIGVSKYAQLWNEQRSLILKDALFGFLLPSMKKEAMSLLTSRAKNRLLWEYGKVFWNKVSVGPYQRKESDISMDDEAAPRVMACCWGPGKPATTFVMLDSSGEVLDVLYAGSLTLRSQHASDQQRKKNDQQRVLKFMMDHQPHVVVLGAVHLSCTKLKDDIYEIIFKMVEENPRDVGHEMDELSIVYGDESLPRLYENSRISSDQLPGQSGIVKRAVALGRYLQNPLAMVATLCGPAREILSWKLNPLENFLTPDEKYTVIEQVMVDATNQVGLDINLATSHEWLFAPLQFISGLGPRKAASLQRSLVRTGALFTRKDFVTAHGLGKKVFVNAVGFLRVRRSGLAASSSQFIDVLDDTRIHPESYGLAQELAKVIYEKDSGDVNDDDDALEMAIEHVKERPNLLKTFVFDKYLEDKKRENKKETFMDIRRELIQGFQDWRKQYKEPTQDEEFYMISGETEDTLAEGIIVQATVRRVQGGKAICALESGLTGILTKEDYADDWRDIPELSDKLREDDILTCKIKSIQKNRYHVFLVCKDSEMRNNRYQQVRNLDRYYHEDQSSLRSEQEKVRKEKELAKKHFKPRMIVHPRFQNITADEAMEFLSDKDPGESIIRPSSRGPSYLTLTLKVYNGVYAHKDIVEGGKEHKDITSVLRIGKTLKIGEDTFEDLDEVMDRYVDPLVSYLKAMLSYRKFRSGTKAEVDELLMIEKSQQPTRIVYAFGICHEHPGTFILTYIRSTNPHHEYVGLYPKGFKFRKRMFEDIDRLVAYFQKHIDDSLHESAPSIRSVAAMVPMRSPATGGSSWGGSTYEGGRRGQSFDRDRSSGPGSRTGRNDYRSGGSRDGHQSGAPRPYSGRGRGSYNNGRGNSGGNERRDSGYDKPKWDSGTKDGDEGWGSFPGAKVQNSPGKEAFPGGWGTGASSGGSGWGGGASGGDNSGWGGGASGGTDSRNSGRGTSSSKRDSAQGGWGAAGGGNGNGSDSGHGSPGGLAMGILVAGSTGGNVGVDWGQENGGGATDNRELLLPREVHHSHKPKMDGLEVVLVVGEAAKHQSKFPRNCVFQHDEPTVEDEDEEDEDDEDDEDYDDKDDDGKGDVSGRGKQSRSEKKSRKDMLKLGMKPLPGSDKSLKYIIVYCGFAYQIMFVISKPDVFKSPNSDTYIVFGEAKIEDLSSQLQTQAAEQFKAPNPSMAVSQPESSSTAQDDEDVDETGVEPKDIELVMMQAGVSKSKAVKALKAADGDIVTAIMELTN</sequence>
<gene>
    <name evidence="9" type="ORF">SVIM_LOCUS11622</name>
</gene>
<dbReference type="CDD" id="cd09928">
    <property type="entry name" value="SH2_Cterm_SPT6_like"/>
    <property type="match status" value="1"/>
</dbReference>
<feature type="domain" description="S1 motif" evidence="7">
    <location>
        <begin position="1078"/>
        <end position="1149"/>
    </location>
</feature>
<feature type="region of interest" description="Disordered" evidence="6">
    <location>
        <begin position="1664"/>
        <end position="1726"/>
    </location>
</feature>
<dbReference type="InterPro" id="IPR044034">
    <property type="entry name" value="NAC-like_UBA"/>
</dbReference>
<name>A0A6N2KCZ0_SALVM</name>
<dbReference type="SUPFAM" id="SSF50249">
    <property type="entry name" value="Nucleic acid-binding proteins"/>
    <property type="match status" value="1"/>
</dbReference>
<dbReference type="FunFam" id="3.30.505.10:FF:000050">
    <property type="entry name" value="Transcription elongation factor spt6"/>
    <property type="match status" value="1"/>
</dbReference>
<comment type="similarity">
    <text evidence="5">Belongs to the NAC-beta family.</text>
</comment>
<feature type="domain" description="NAC-A/B" evidence="8">
    <location>
        <begin position="1710"/>
        <end position="1781"/>
    </location>
</feature>
<dbReference type="PANTHER" id="PTHR10145:SF6">
    <property type="entry name" value="TRANSCRIPTION ELONGATION FACTOR SPT6"/>
    <property type="match status" value="1"/>
</dbReference>
<dbReference type="FunFam" id="1.10.10.2740:FF:000002">
    <property type="entry name" value="Transcription elongation factor Spt6"/>
    <property type="match status" value="1"/>
</dbReference>
<evidence type="ECO:0000256" key="2">
    <source>
        <dbReference type="ARBA" id="ARBA00009253"/>
    </source>
</evidence>
<dbReference type="InterPro" id="IPR041692">
    <property type="entry name" value="HHH_9"/>
</dbReference>
<comment type="subcellular location">
    <subcellularLocation>
        <location evidence="1">Nucleus</location>
    </subcellularLocation>
</comment>
<dbReference type="InterPro" id="IPR038187">
    <property type="entry name" value="NAC_A/B_dom_sf"/>
</dbReference>
<dbReference type="PROSITE" id="PS51151">
    <property type="entry name" value="NAC_AB"/>
    <property type="match status" value="1"/>
</dbReference>
<dbReference type="FunFam" id="1.10.10.650:FF:000003">
    <property type="entry name" value="Transcription elongation factor spt6"/>
    <property type="match status" value="1"/>
</dbReference>
<dbReference type="InterPro" id="IPR023319">
    <property type="entry name" value="Tex-like_HTH_dom_sf"/>
</dbReference>
<dbReference type="GO" id="GO:0003676">
    <property type="term" value="F:nucleic acid binding"/>
    <property type="evidence" value="ECO:0007669"/>
    <property type="project" value="InterPro"/>
</dbReference>
<dbReference type="SUPFAM" id="SSF55550">
    <property type="entry name" value="SH2 domain"/>
    <property type="match status" value="1"/>
</dbReference>
<dbReference type="Gene3D" id="1.10.8.10">
    <property type="entry name" value="DNA helicase RuvA subunit, C-terminal domain"/>
    <property type="match status" value="1"/>
</dbReference>
<dbReference type="CDD" id="cd09918">
    <property type="entry name" value="SH2_Nterm_SPT6_like"/>
    <property type="match status" value="1"/>
</dbReference>
<feature type="compositionally biased region" description="Acidic residues" evidence="6">
    <location>
        <begin position="7"/>
        <end position="22"/>
    </location>
</feature>
<feature type="compositionally biased region" description="Acidic residues" evidence="6">
    <location>
        <begin position="146"/>
        <end position="180"/>
    </location>
</feature>
<dbReference type="Pfam" id="PF14639">
    <property type="entry name" value="YqgF"/>
    <property type="match status" value="1"/>
</dbReference>
<dbReference type="Gene3D" id="1.10.10.2740">
    <property type="entry name" value="Spt6, Death-like domain"/>
    <property type="match status" value="1"/>
</dbReference>
<dbReference type="InterPro" id="IPR002715">
    <property type="entry name" value="Nas_poly-pep-assoc_cplx_dom"/>
</dbReference>
<dbReference type="InterPro" id="IPR006641">
    <property type="entry name" value="YqgF/RNaseH-like_dom"/>
</dbReference>
<feature type="compositionally biased region" description="Basic and acidic residues" evidence="6">
    <location>
        <begin position="119"/>
        <end position="130"/>
    </location>
</feature>
<dbReference type="GO" id="GO:0042393">
    <property type="term" value="F:histone binding"/>
    <property type="evidence" value="ECO:0007669"/>
    <property type="project" value="TreeGrafter"/>
</dbReference>
<dbReference type="InterPro" id="IPR028231">
    <property type="entry name" value="Spt6_YqgF"/>
</dbReference>
<dbReference type="InterPro" id="IPR042066">
    <property type="entry name" value="Spt6_death-like"/>
</dbReference>
<feature type="region of interest" description="Disordered" evidence="6">
    <location>
        <begin position="1"/>
        <end position="202"/>
    </location>
</feature>
<feature type="compositionally biased region" description="Gly residues" evidence="6">
    <location>
        <begin position="1575"/>
        <end position="1599"/>
    </location>
</feature>
<feature type="region of interest" description="Disordered" evidence="6">
    <location>
        <begin position="1408"/>
        <end position="1632"/>
    </location>
</feature>
<evidence type="ECO:0000313" key="9">
    <source>
        <dbReference type="EMBL" id="VFU21207.1"/>
    </source>
</evidence>
<dbReference type="Gene3D" id="2.20.70.30">
    <property type="entry name" value="Nascent polypeptide-associated complex domain"/>
    <property type="match status" value="1"/>
</dbReference>
<dbReference type="SMART" id="SM00316">
    <property type="entry name" value="S1"/>
    <property type="match status" value="1"/>
</dbReference>
<evidence type="ECO:0000256" key="1">
    <source>
        <dbReference type="ARBA" id="ARBA00004123"/>
    </source>
</evidence>
<dbReference type="SUPFAM" id="SSF53098">
    <property type="entry name" value="Ribonuclease H-like"/>
    <property type="match status" value="1"/>
</dbReference>
<dbReference type="Pfam" id="PF14635">
    <property type="entry name" value="HHH_7"/>
    <property type="match status" value="1"/>
</dbReference>
<evidence type="ECO:0000256" key="4">
    <source>
        <dbReference type="ARBA" id="ARBA00023242"/>
    </source>
</evidence>
<evidence type="ECO:0000259" key="7">
    <source>
        <dbReference type="PROSITE" id="PS50126"/>
    </source>
</evidence>
<evidence type="ECO:0000259" key="8">
    <source>
        <dbReference type="PROSITE" id="PS51151"/>
    </source>
</evidence>
<protein>
    <recommendedName>
        <fullName evidence="5">Nascent polypeptide-associated complex subunit beta</fullName>
    </recommendedName>
</protein>
<dbReference type="InterPro" id="IPR023323">
    <property type="entry name" value="Tex-like_dom_sf"/>
</dbReference>
<dbReference type="InterPro" id="IPR017072">
    <property type="entry name" value="TF_Spt6"/>
</dbReference>
<dbReference type="GO" id="GO:0008023">
    <property type="term" value="C:transcription elongation factor complex"/>
    <property type="evidence" value="ECO:0007669"/>
    <property type="project" value="TreeGrafter"/>
</dbReference>
<dbReference type="GO" id="GO:0031491">
    <property type="term" value="F:nucleosome binding"/>
    <property type="evidence" value="ECO:0007669"/>
    <property type="project" value="TreeGrafter"/>
</dbReference>
<dbReference type="GO" id="GO:0140673">
    <property type="term" value="P:transcription elongation-coupled chromatin remodeling"/>
    <property type="evidence" value="ECO:0007669"/>
    <property type="project" value="InterPro"/>
</dbReference>
<dbReference type="InterPro" id="IPR036860">
    <property type="entry name" value="SH2_dom_sf"/>
</dbReference>
<accession>A0A6N2KCZ0</accession>
<keyword evidence="5" id="KW-0805">Transcription regulation</keyword>
<feature type="compositionally biased region" description="Acidic residues" evidence="6">
    <location>
        <begin position="1808"/>
        <end position="1817"/>
    </location>
</feature>
<dbReference type="CDD" id="cd14415">
    <property type="entry name" value="UBA_NACA_NACP1"/>
    <property type="match status" value="1"/>
</dbReference>
<dbReference type="Gene3D" id="1.10.10.650">
    <property type="entry name" value="RuvA domain 2-like"/>
    <property type="match status" value="1"/>
</dbReference>
<dbReference type="Gene3D" id="2.40.50.140">
    <property type="entry name" value="Nucleic acid-binding proteins"/>
    <property type="match status" value="1"/>
</dbReference>
<dbReference type="InterPro" id="IPR012337">
    <property type="entry name" value="RNaseH-like_sf"/>
</dbReference>
<dbReference type="Gene3D" id="1.10.3500.10">
    <property type="entry name" value="Tex N-terminal region-like"/>
    <property type="match status" value="1"/>
</dbReference>
<dbReference type="InterPro" id="IPR032706">
    <property type="entry name" value="Spt6_HHH"/>
</dbReference>
<comment type="subunit">
    <text evidence="5">Part of the nascent polypeptide-associated complex (NAC).</text>
</comment>
<evidence type="ECO:0000256" key="6">
    <source>
        <dbReference type="SAM" id="MobiDB-lite"/>
    </source>
</evidence>
<dbReference type="CDD" id="cd22054">
    <property type="entry name" value="NAC_NACA"/>
    <property type="match status" value="1"/>
</dbReference>
<dbReference type="InterPro" id="IPR010994">
    <property type="entry name" value="RuvA_2-like"/>
</dbReference>
<feature type="compositionally biased region" description="Basic residues" evidence="6">
    <location>
        <begin position="103"/>
        <end position="118"/>
    </location>
</feature>
<dbReference type="Gene3D" id="3.30.420.140">
    <property type="entry name" value="YqgF/RNase H-like domain"/>
    <property type="match status" value="1"/>
</dbReference>
<evidence type="ECO:0000256" key="5">
    <source>
        <dbReference type="RuleBase" id="RU361272"/>
    </source>
</evidence>
<dbReference type="FunFam" id="3.30.420.140:FF:000006">
    <property type="entry name" value="Transcription elongation factor spt6"/>
    <property type="match status" value="1"/>
</dbReference>
<dbReference type="InterPro" id="IPR028083">
    <property type="entry name" value="Spt6_acidic_N_dom"/>
</dbReference>
<keyword evidence="4" id="KW-0539">Nucleus</keyword>
<proteinExistence type="inferred from homology"/>
<reference evidence="9" key="1">
    <citation type="submission" date="2019-03" db="EMBL/GenBank/DDBJ databases">
        <authorList>
            <person name="Mank J."/>
            <person name="Almeida P."/>
        </authorList>
    </citation>
    <scope>NUCLEOTIDE SEQUENCE</scope>
    <source>
        <strain evidence="9">78183</strain>
    </source>
</reference>
<dbReference type="InterPro" id="IPR012340">
    <property type="entry name" value="NA-bd_OB-fold"/>
</dbReference>
<dbReference type="InterPro" id="IPR003029">
    <property type="entry name" value="S1_domain"/>
</dbReference>
<feature type="compositionally biased region" description="Basic and acidic residues" evidence="6">
    <location>
        <begin position="1442"/>
        <end position="1455"/>
    </location>
</feature>
<feature type="compositionally biased region" description="Basic and acidic residues" evidence="6">
    <location>
        <begin position="1422"/>
        <end position="1434"/>
    </location>
</feature>
<feature type="compositionally biased region" description="Basic and acidic residues" evidence="6">
    <location>
        <begin position="1697"/>
        <end position="1721"/>
    </location>
</feature>
<dbReference type="Pfam" id="PF14632">
    <property type="entry name" value="SPT6_acidic"/>
    <property type="match status" value="1"/>
</dbReference>
<evidence type="ECO:0000256" key="3">
    <source>
        <dbReference type="ARBA" id="ARBA00023163"/>
    </source>
</evidence>
<dbReference type="SMART" id="SM01407">
    <property type="entry name" value="NAC"/>
    <property type="match status" value="1"/>
</dbReference>
<feature type="region of interest" description="Disordered" evidence="6">
    <location>
        <begin position="1786"/>
        <end position="1820"/>
    </location>
</feature>
<dbReference type="InterPro" id="IPR035420">
    <property type="entry name" value="Spt6_SH2"/>
</dbReference>
<feature type="compositionally biased region" description="Basic and acidic residues" evidence="6">
    <location>
        <begin position="1481"/>
        <end position="1501"/>
    </location>
</feature>
<dbReference type="FunFam" id="3.30.505.10:FF:000047">
    <property type="entry name" value="Transcription elongation factor spt6"/>
    <property type="match status" value="1"/>
</dbReference>
<dbReference type="InterPro" id="IPR035019">
    <property type="entry name" value="Spt6_SH2_N"/>
</dbReference>
<dbReference type="InterPro" id="IPR049540">
    <property type="entry name" value="Spt6-like_S1"/>
</dbReference>